<dbReference type="GO" id="GO:0030416">
    <property type="term" value="P:methylamine metabolic process"/>
    <property type="evidence" value="ECO:0007669"/>
    <property type="project" value="InterPro"/>
</dbReference>
<comment type="subcellular location">
    <subcellularLocation>
        <location evidence="1">Membrane</location>
        <topology evidence="1">Multi-pass membrane protein</topology>
    </subcellularLocation>
</comment>
<dbReference type="AlphaFoldDB" id="A0AAU8KAH2"/>
<keyword evidence="4 5" id="KW-0472">Membrane</keyword>
<evidence type="ECO:0000256" key="3">
    <source>
        <dbReference type="ARBA" id="ARBA00022989"/>
    </source>
</evidence>
<accession>A0AAU8KAH2</accession>
<sequence length="174" mass="17013">MSVLVLGCRALLAVVFVVAVAGKARSRASVAAFTASLADFRWLPARLRSPVAVGTLTAEAAAVVLLAVAARAGAAAVLALLSVFTVATLRAGRAADCGCFTSGRAASGRAASGAGAFLGRNALLAVAALAVVSGPDRPVAPAPGAVAVLAGAAVGLLVTRWDDLAYLLRGPAAP</sequence>
<dbReference type="EMBL" id="CP159873">
    <property type="protein sequence ID" value="XCM84418.1"/>
    <property type="molecule type" value="Genomic_DNA"/>
</dbReference>
<dbReference type="KEGG" id="kcm:ABWK59_36430"/>
<evidence type="ECO:0000256" key="1">
    <source>
        <dbReference type="ARBA" id="ARBA00004141"/>
    </source>
</evidence>
<gene>
    <name evidence="7" type="ORF">ABWK59_36430</name>
</gene>
<evidence type="ECO:0000256" key="2">
    <source>
        <dbReference type="ARBA" id="ARBA00022692"/>
    </source>
</evidence>
<feature type="transmembrane region" description="Helical" evidence="5">
    <location>
        <begin position="61"/>
        <end position="89"/>
    </location>
</feature>
<name>A0AAU8KAH2_9ACTN</name>
<dbReference type="InterPro" id="IPR009908">
    <property type="entry name" value="Methylamine_util_MauE"/>
</dbReference>
<evidence type="ECO:0000256" key="5">
    <source>
        <dbReference type="SAM" id="Phobius"/>
    </source>
</evidence>
<evidence type="ECO:0000313" key="7">
    <source>
        <dbReference type="EMBL" id="XCM84418.1"/>
    </source>
</evidence>
<dbReference type="RefSeq" id="WP_354645353.1">
    <property type="nucleotide sequence ID" value="NZ_CP159873.1"/>
</dbReference>
<organism evidence="7">
    <name type="scientific">Kitasatospora camelliae</name>
    <dbReference type="NCBI Taxonomy" id="3156397"/>
    <lineage>
        <taxon>Bacteria</taxon>
        <taxon>Bacillati</taxon>
        <taxon>Actinomycetota</taxon>
        <taxon>Actinomycetes</taxon>
        <taxon>Kitasatosporales</taxon>
        <taxon>Streptomycetaceae</taxon>
        <taxon>Kitasatospora</taxon>
    </lineage>
</organism>
<keyword evidence="3 5" id="KW-1133">Transmembrane helix</keyword>
<evidence type="ECO:0000256" key="4">
    <source>
        <dbReference type="ARBA" id="ARBA00023136"/>
    </source>
</evidence>
<dbReference type="GO" id="GO:0016020">
    <property type="term" value="C:membrane"/>
    <property type="evidence" value="ECO:0007669"/>
    <property type="project" value="UniProtKB-SubCell"/>
</dbReference>
<protein>
    <submittedName>
        <fullName evidence="7">MauE/DoxX family redox-associated membrane protein</fullName>
    </submittedName>
</protein>
<keyword evidence="2 5" id="KW-0812">Transmembrane</keyword>
<reference evidence="7" key="1">
    <citation type="submission" date="2024-06" db="EMBL/GenBank/DDBJ databases">
        <title>The genome sequences of Kitasatospora sp. strain HUAS MG31.</title>
        <authorList>
            <person name="Mo P."/>
        </authorList>
    </citation>
    <scope>NUCLEOTIDE SEQUENCE</scope>
    <source>
        <strain evidence="7">HUAS MG31</strain>
        <plasmid evidence="7">punmamed1</plasmid>
    </source>
</reference>
<feature type="transmembrane region" description="Helical" evidence="5">
    <location>
        <begin position="139"/>
        <end position="159"/>
    </location>
</feature>
<evidence type="ECO:0000259" key="6">
    <source>
        <dbReference type="Pfam" id="PF07291"/>
    </source>
</evidence>
<geneLocation type="plasmid" evidence="7">
    <name>punmamed1</name>
</geneLocation>
<feature type="domain" description="Methylamine utilisation protein MauE" evidence="6">
    <location>
        <begin position="1"/>
        <end position="131"/>
    </location>
</feature>
<feature type="transmembrane region" description="Helical" evidence="5">
    <location>
        <begin position="110"/>
        <end position="133"/>
    </location>
</feature>
<proteinExistence type="predicted"/>
<keyword evidence="7" id="KW-0614">Plasmid</keyword>
<dbReference type="Pfam" id="PF07291">
    <property type="entry name" value="MauE"/>
    <property type="match status" value="1"/>
</dbReference>